<dbReference type="AlphaFoldDB" id="A0A5C6RRA0"/>
<accession>A0A5C6RRA0</accession>
<evidence type="ECO:0000313" key="2">
    <source>
        <dbReference type="Proteomes" id="UP000321562"/>
    </source>
</evidence>
<dbReference type="RefSeq" id="WP_186827375.1">
    <property type="nucleotide sequence ID" value="NZ_JBHUFH010000033.1"/>
</dbReference>
<reference evidence="1 2" key="1">
    <citation type="submission" date="2019-08" db="EMBL/GenBank/DDBJ databases">
        <authorList>
            <person name="Ye J."/>
        </authorList>
    </citation>
    <scope>NUCLEOTIDE SEQUENCE [LARGE SCALE GENOMIC DNA]</scope>
    <source>
        <strain evidence="1 2">TK008</strain>
    </source>
</reference>
<dbReference type="Proteomes" id="UP000321562">
    <property type="component" value="Unassembled WGS sequence"/>
</dbReference>
<name>A0A5C6RRA0_9RHOB</name>
<proteinExistence type="predicted"/>
<evidence type="ECO:0000313" key="1">
    <source>
        <dbReference type="EMBL" id="TXB64415.1"/>
    </source>
</evidence>
<dbReference type="EMBL" id="VOPL01000013">
    <property type="protein sequence ID" value="TXB64415.1"/>
    <property type="molecule type" value="Genomic_DNA"/>
</dbReference>
<gene>
    <name evidence="1" type="ORF">FQV27_17845</name>
</gene>
<keyword evidence="2" id="KW-1185">Reference proteome</keyword>
<organism evidence="1 2">
    <name type="scientific">Paracoccus aurantiacus</name>
    <dbReference type="NCBI Taxonomy" id="2599412"/>
    <lineage>
        <taxon>Bacteria</taxon>
        <taxon>Pseudomonadati</taxon>
        <taxon>Pseudomonadota</taxon>
        <taxon>Alphaproteobacteria</taxon>
        <taxon>Rhodobacterales</taxon>
        <taxon>Paracoccaceae</taxon>
        <taxon>Paracoccus</taxon>
    </lineage>
</organism>
<sequence length="132" mass="14532">MTNQIQVSNEVLTLEMCRERLLEGWELHVVCAEDPVPAQNTVRGSWYLVAVEPETGRFGVVVTQRDLYRERRRAEQAGTTLDPSDYSYKEIKTTTGLFNAQTDLGIVATVTPGSKGVTMVAQLPPGASPPKP</sequence>
<protein>
    <submittedName>
        <fullName evidence="1">Uncharacterized protein</fullName>
    </submittedName>
</protein>
<comment type="caution">
    <text evidence="1">The sequence shown here is derived from an EMBL/GenBank/DDBJ whole genome shotgun (WGS) entry which is preliminary data.</text>
</comment>